<dbReference type="STRING" id="586411.SAMN05216187_10224"/>
<reference evidence="2" key="1">
    <citation type="submission" date="2016-10" db="EMBL/GenBank/DDBJ databases">
        <authorList>
            <person name="Varghese N."/>
            <person name="Submissions S."/>
        </authorList>
    </citation>
    <scope>NUCLEOTIDE SEQUENCE [LARGE SCALE GENOMIC DNA]</scope>
    <source>
        <strain evidence="2">CGMCC 1.8911</strain>
    </source>
</reference>
<organism evidence="1 2">
    <name type="scientific">Jeotgalicoccus aerolatus</name>
    <dbReference type="NCBI Taxonomy" id="709510"/>
    <lineage>
        <taxon>Bacteria</taxon>
        <taxon>Bacillati</taxon>
        <taxon>Bacillota</taxon>
        <taxon>Bacilli</taxon>
        <taxon>Bacillales</taxon>
        <taxon>Staphylococcaceae</taxon>
        <taxon>Jeotgalicoccus</taxon>
    </lineage>
</organism>
<name>A0A1G8VVG4_9STAP</name>
<gene>
    <name evidence="1" type="ORF">SAMN05216187_10224</name>
</gene>
<accession>A0A1G8VVG4</accession>
<dbReference type="EMBL" id="FNFI01000002">
    <property type="protein sequence ID" value="SDJ69465.1"/>
    <property type="molecule type" value="Genomic_DNA"/>
</dbReference>
<protein>
    <submittedName>
        <fullName evidence="1">Uncharacterized protein</fullName>
    </submittedName>
</protein>
<evidence type="ECO:0000313" key="2">
    <source>
        <dbReference type="Proteomes" id="UP000242700"/>
    </source>
</evidence>
<sequence length="695" mass="80966">MKVINRINTADANSQYINNIISSLSETHPVGLTVIQFVSQSVKTALDSASSLSGITNINIVYVTGKPEIYNALKVDKNDRDTVVYGSIEDAKIYIKYSHVIIINENLALQFKKGTLDFNNEKIYLTDISNNNSLDAKIYKKFIDEISLEFNQFNPETTEKIIRETNCIIPANLIFHHTFTDHFSFKFNIWMSNLMAVVNLTGEIIINEDICVSGELDRWVPAGYKEILMCLKYIDHKISKRYDEKVSDVLQYFNKIFTSNLKNYIDKGLISKKTLINEMKSIGIKNIYYSALNKGDAKKLVLAYCFPPFNDTSGNVMAKRIFESGDVVDVVSNDMSRIRNKDNKLINIMHHLLDSQIVLTGKQAFSSWTSIEEYIQGSYEKYMMYENKYEEIYSRVMFPHSHFAAFEIKKSNSNIKWIAEFSDPLYTDVSSNIRYAPIEDDEYIEMLKSYTGEKYRDLIDDNSFNVCEVIPFLYADELIFTNEYQMNYMLERFDEEIKSLVISKAVISQHPTLPSNMYNIVKSFYKVSQREINIAYFGNFYDTRGFRQIELVAKELYDNNINNFKIHVFTNLNKKTMRFYKQSDYKEYIEINQYAPYFEFLNLTNLMDVLLIFDAETEGIKPYNPYVPSKLSDYRGSTSKIWAFTEKNSVLDLTEEDNLYSVHQRDYHEYCKVFTKIANNIGKPLYNVDNIKCLN</sequence>
<dbReference type="OrthoDB" id="396512at2"/>
<dbReference type="RefSeq" id="WP_092595075.1">
    <property type="nucleotide sequence ID" value="NZ_FNFI01000002.1"/>
</dbReference>
<proteinExistence type="predicted"/>
<dbReference type="AlphaFoldDB" id="A0A1G8VVG4"/>
<dbReference type="Proteomes" id="UP000242700">
    <property type="component" value="Unassembled WGS sequence"/>
</dbReference>
<evidence type="ECO:0000313" key="1">
    <source>
        <dbReference type="EMBL" id="SDJ69465.1"/>
    </source>
</evidence>